<reference evidence="1 2" key="1">
    <citation type="submission" date="2019-09" db="EMBL/GenBank/DDBJ databases">
        <title>Genome sequence of Rhodovastum atsumiense, a diverse member of the Acetobacteraceae family of non-sulfur purple photosynthetic bacteria.</title>
        <authorList>
            <person name="Meyer T."/>
            <person name="Kyndt J."/>
        </authorList>
    </citation>
    <scope>NUCLEOTIDE SEQUENCE [LARGE SCALE GENOMIC DNA]</scope>
    <source>
        <strain evidence="1 2">DSM 21279</strain>
    </source>
</reference>
<dbReference type="AlphaFoldDB" id="A0A5M6IKW9"/>
<comment type="caution">
    <text evidence="1">The sequence shown here is derived from an EMBL/GenBank/DDBJ whole genome shotgun (WGS) entry which is preliminary data.</text>
</comment>
<sequence>MSKAAAETEKGALADAPEVSAAKVARLHALAAACPLAGAPPILRH</sequence>
<proteinExistence type="predicted"/>
<keyword evidence="2" id="KW-1185">Reference proteome</keyword>
<gene>
    <name evidence="1" type="ORF">F1189_29720</name>
</gene>
<evidence type="ECO:0000313" key="2">
    <source>
        <dbReference type="Proteomes" id="UP000325255"/>
    </source>
</evidence>
<protein>
    <submittedName>
        <fullName evidence="1">Uncharacterized protein</fullName>
    </submittedName>
</protein>
<dbReference type="EMBL" id="VWPK01000091">
    <property type="protein sequence ID" value="KAA5608305.1"/>
    <property type="molecule type" value="Genomic_DNA"/>
</dbReference>
<organism evidence="1 2">
    <name type="scientific">Rhodovastum atsumiense</name>
    <dbReference type="NCBI Taxonomy" id="504468"/>
    <lineage>
        <taxon>Bacteria</taxon>
        <taxon>Pseudomonadati</taxon>
        <taxon>Pseudomonadota</taxon>
        <taxon>Alphaproteobacteria</taxon>
        <taxon>Acetobacterales</taxon>
        <taxon>Acetobacteraceae</taxon>
        <taxon>Rhodovastum</taxon>
    </lineage>
</organism>
<evidence type="ECO:0000313" key="1">
    <source>
        <dbReference type="EMBL" id="KAA5608305.1"/>
    </source>
</evidence>
<dbReference type="Proteomes" id="UP000325255">
    <property type="component" value="Unassembled WGS sequence"/>
</dbReference>
<name>A0A5M6IKW9_9PROT</name>
<accession>A0A5M6IKW9</accession>